<evidence type="ECO:0000256" key="1">
    <source>
        <dbReference type="SAM" id="MobiDB-lite"/>
    </source>
</evidence>
<accession>A3ATX3</accession>
<feature type="compositionally biased region" description="Pro residues" evidence="1">
    <location>
        <begin position="1"/>
        <end position="13"/>
    </location>
</feature>
<protein>
    <submittedName>
        <fullName evidence="2">Uncharacterized protein</fullName>
    </submittedName>
</protein>
<evidence type="ECO:0000313" key="2">
    <source>
        <dbReference type="EMBL" id="EAZ30762.1"/>
    </source>
</evidence>
<reference evidence="2" key="2">
    <citation type="submission" date="2008-12" db="EMBL/GenBank/DDBJ databases">
        <title>Improved gene annotation of the rice (Oryza sativa) genomes.</title>
        <authorList>
            <person name="Wang J."/>
            <person name="Li R."/>
            <person name="Fan W."/>
            <person name="Huang Q."/>
            <person name="Zhang J."/>
            <person name="Zhou Y."/>
            <person name="Hu Y."/>
            <person name="Zi S."/>
            <person name="Li J."/>
            <person name="Ni P."/>
            <person name="Zheng H."/>
            <person name="Zhang Y."/>
            <person name="Zhao M."/>
            <person name="Hao Q."/>
            <person name="McDermott J."/>
            <person name="Samudrala R."/>
            <person name="Kristiansen K."/>
            <person name="Wong G.K.-S."/>
        </authorList>
    </citation>
    <scope>NUCLEOTIDE SEQUENCE</scope>
</reference>
<sequence>MTPPLTPNSPPGPGSEWTCGAKSGPATGPYGAPQPDMGPALSSNSIELPCVSAFVHARRSLPVLALCLCTAAASLWHRCNSVPRCYRKRLREGRATGVRRGEEGRELGRAASPRDLATGESRERTGGDCGEGDRRVGDSGVA</sequence>
<dbReference type="AlphaFoldDB" id="A3ATX3"/>
<reference evidence="2" key="1">
    <citation type="journal article" date="2005" name="PLoS Biol.">
        <title>The genomes of Oryza sativa: a history of duplications.</title>
        <authorList>
            <person name="Yu J."/>
            <person name="Wang J."/>
            <person name="Lin W."/>
            <person name="Li S."/>
            <person name="Li H."/>
            <person name="Zhou J."/>
            <person name="Ni P."/>
            <person name="Dong W."/>
            <person name="Hu S."/>
            <person name="Zeng C."/>
            <person name="Zhang J."/>
            <person name="Zhang Y."/>
            <person name="Li R."/>
            <person name="Xu Z."/>
            <person name="Li S."/>
            <person name="Li X."/>
            <person name="Zheng H."/>
            <person name="Cong L."/>
            <person name="Lin L."/>
            <person name="Yin J."/>
            <person name="Geng J."/>
            <person name="Li G."/>
            <person name="Shi J."/>
            <person name="Liu J."/>
            <person name="Lv H."/>
            <person name="Li J."/>
            <person name="Wang J."/>
            <person name="Deng Y."/>
            <person name="Ran L."/>
            <person name="Shi X."/>
            <person name="Wang X."/>
            <person name="Wu Q."/>
            <person name="Li C."/>
            <person name="Ren X."/>
            <person name="Wang J."/>
            <person name="Wang X."/>
            <person name="Li D."/>
            <person name="Liu D."/>
            <person name="Zhang X."/>
            <person name="Ji Z."/>
            <person name="Zhao W."/>
            <person name="Sun Y."/>
            <person name="Zhang Z."/>
            <person name="Bao J."/>
            <person name="Han Y."/>
            <person name="Dong L."/>
            <person name="Ji J."/>
            <person name="Chen P."/>
            <person name="Wu S."/>
            <person name="Liu J."/>
            <person name="Xiao Y."/>
            <person name="Bu D."/>
            <person name="Tan J."/>
            <person name="Yang L."/>
            <person name="Ye C."/>
            <person name="Zhang J."/>
            <person name="Xu J."/>
            <person name="Zhou Y."/>
            <person name="Yu Y."/>
            <person name="Zhang B."/>
            <person name="Zhuang S."/>
            <person name="Wei H."/>
            <person name="Liu B."/>
            <person name="Lei M."/>
            <person name="Yu H."/>
            <person name="Li Y."/>
            <person name="Xu H."/>
            <person name="Wei S."/>
            <person name="He X."/>
            <person name="Fang L."/>
            <person name="Zhang Z."/>
            <person name="Zhang Y."/>
            <person name="Huang X."/>
            <person name="Su Z."/>
            <person name="Tong W."/>
            <person name="Li J."/>
            <person name="Tong Z."/>
            <person name="Li S."/>
            <person name="Ye J."/>
            <person name="Wang L."/>
            <person name="Fang L."/>
            <person name="Lei T."/>
            <person name="Chen C."/>
            <person name="Chen H."/>
            <person name="Xu Z."/>
            <person name="Li H."/>
            <person name="Huang H."/>
            <person name="Zhang F."/>
            <person name="Xu H."/>
            <person name="Li N."/>
            <person name="Zhao C."/>
            <person name="Li S."/>
            <person name="Dong L."/>
            <person name="Huang Y."/>
            <person name="Li L."/>
            <person name="Xi Y."/>
            <person name="Qi Q."/>
            <person name="Li W."/>
            <person name="Zhang B."/>
            <person name="Hu W."/>
            <person name="Zhang Y."/>
            <person name="Tian X."/>
            <person name="Jiao Y."/>
            <person name="Liang X."/>
            <person name="Jin J."/>
            <person name="Gao L."/>
            <person name="Zheng W."/>
            <person name="Hao B."/>
            <person name="Liu S."/>
            <person name="Wang W."/>
            <person name="Yuan L."/>
            <person name="Cao M."/>
            <person name="McDermott J."/>
            <person name="Samudrala R."/>
            <person name="Wang J."/>
            <person name="Wong G.K."/>
            <person name="Yang H."/>
        </authorList>
    </citation>
    <scope>NUCLEOTIDE SEQUENCE [LARGE SCALE GENOMIC DNA]</scope>
</reference>
<dbReference type="Proteomes" id="UP000007752">
    <property type="component" value="Chromosome 4"/>
</dbReference>
<name>A3ATX3_ORYSJ</name>
<proteinExistence type="predicted"/>
<organism evidence="2">
    <name type="scientific">Oryza sativa subsp. japonica</name>
    <name type="common">Rice</name>
    <dbReference type="NCBI Taxonomy" id="39947"/>
    <lineage>
        <taxon>Eukaryota</taxon>
        <taxon>Viridiplantae</taxon>
        <taxon>Streptophyta</taxon>
        <taxon>Embryophyta</taxon>
        <taxon>Tracheophyta</taxon>
        <taxon>Spermatophyta</taxon>
        <taxon>Magnoliopsida</taxon>
        <taxon>Liliopsida</taxon>
        <taxon>Poales</taxon>
        <taxon>Poaceae</taxon>
        <taxon>BOP clade</taxon>
        <taxon>Oryzoideae</taxon>
        <taxon>Oryzeae</taxon>
        <taxon>Oryzinae</taxon>
        <taxon>Oryza</taxon>
        <taxon>Oryza sativa</taxon>
    </lineage>
</organism>
<dbReference type="EMBL" id="CM000141">
    <property type="protein sequence ID" value="EAZ30762.1"/>
    <property type="molecule type" value="Genomic_DNA"/>
</dbReference>
<feature type="region of interest" description="Disordered" evidence="1">
    <location>
        <begin position="90"/>
        <end position="142"/>
    </location>
</feature>
<feature type="compositionally biased region" description="Basic and acidic residues" evidence="1">
    <location>
        <begin position="99"/>
        <end position="108"/>
    </location>
</feature>
<feature type="region of interest" description="Disordered" evidence="1">
    <location>
        <begin position="1"/>
        <end position="43"/>
    </location>
</feature>
<feature type="compositionally biased region" description="Basic and acidic residues" evidence="1">
    <location>
        <begin position="120"/>
        <end position="142"/>
    </location>
</feature>
<gene>
    <name evidence="2" type="ORF">OsJ_14825</name>
</gene>